<dbReference type="SUPFAM" id="SSF51445">
    <property type="entry name" value="(Trans)glycosidases"/>
    <property type="match status" value="1"/>
</dbReference>
<dbReference type="AlphaFoldDB" id="A0A8H3IGP7"/>
<protein>
    <recommendedName>
        <fullName evidence="1">chitinase</fullName>
        <ecNumber evidence="1">3.2.1.14</ecNumber>
    </recommendedName>
</protein>
<dbReference type="Pfam" id="PF00704">
    <property type="entry name" value="Glyco_hydro_18"/>
    <property type="match status" value="1"/>
</dbReference>
<feature type="domain" description="GH18" evidence="3">
    <location>
        <begin position="7"/>
        <end position="363"/>
    </location>
</feature>
<reference evidence="4" key="1">
    <citation type="submission" date="2021-03" db="EMBL/GenBank/DDBJ databases">
        <authorList>
            <person name="Tagirdzhanova G."/>
        </authorList>
    </citation>
    <scope>NUCLEOTIDE SEQUENCE</scope>
</reference>
<evidence type="ECO:0000259" key="3">
    <source>
        <dbReference type="PROSITE" id="PS51910"/>
    </source>
</evidence>
<dbReference type="InterPro" id="IPR042098">
    <property type="entry name" value="TauD-like_sf"/>
</dbReference>
<proteinExistence type="predicted"/>
<dbReference type="EMBL" id="CAJPDR010000228">
    <property type="protein sequence ID" value="CAF9927397.1"/>
    <property type="molecule type" value="Genomic_DNA"/>
</dbReference>
<dbReference type="PANTHER" id="PTHR11177">
    <property type="entry name" value="CHITINASE"/>
    <property type="match status" value="1"/>
</dbReference>
<evidence type="ECO:0000313" key="5">
    <source>
        <dbReference type="Proteomes" id="UP000664203"/>
    </source>
</evidence>
<dbReference type="GO" id="GO:0008061">
    <property type="term" value="F:chitin binding"/>
    <property type="evidence" value="ECO:0007669"/>
    <property type="project" value="InterPro"/>
</dbReference>
<dbReference type="SMART" id="SM00636">
    <property type="entry name" value="Glyco_18"/>
    <property type="match status" value="1"/>
</dbReference>
<dbReference type="EC" id="3.2.1.14" evidence="1"/>
<evidence type="ECO:0000256" key="2">
    <source>
        <dbReference type="ARBA" id="ARBA00023002"/>
    </source>
</evidence>
<dbReference type="InterPro" id="IPR017853">
    <property type="entry name" value="GH"/>
</dbReference>
<dbReference type="GO" id="GO:0005576">
    <property type="term" value="C:extracellular region"/>
    <property type="evidence" value="ECO:0007669"/>
    <property type="project" value="TreeGrafter"/>
</dbReference>
<dbReference type="GO" id="GO:0006032">
    <property type="term" value="P:chitin catabolic process"/>
    <property type="evidence" value="ECO:0007669"/>
    <property type="project" value="TreeGrafter"/>
</dbReference>
<dbReference type="Proteomes" id="UP000664203">
    <property type="component" value="Unassembled WGS sequence"/>
</dbReference>
<accession>A0A8H3IGP7</accession>
<dbReference type="Gene3D" id="3.60.130.10">
    <property type="entry name" value="Clavaminate synthase-like"/>
    <property type="match status" value="1"/>
</dbReference>
<dbReference type="PANTHER" id="PTHR11177:SF378">
    <property type="entry name" value="CHITINASE"/>
    <property type="match status" value="1"/>
</dbReference>
<dbReference type="Pfam" id="PF02668">
    <property type="entry name" value="TauD"/>
    <property type="match status" value="1"/>
</dbReference>
<dbReference type="GO" id="GO:0016491">
    <property type="term" value="F:oxidoreductase activity"/>
    <property type="evidence" value="ECO:0007669"/>
    <property type="project" value="UniProtKB-KW"/>
</dbReference>
<dbReference type="SUPFAM" id="SSF51197">
    <property type="entry name" value="Clavaminate synthase-like"/>
    <property type="match status" value="1"/>
</dbReference>
<gene>
    <name evidence="4" type="ORF">ALECFALPRED_003696</name>
</gene>
<dbReference type="OrthoDB" id="73875at2759"/>
<dbReference type="FunFam" id="3.20.20.80:FF:000159">
    <property type="entry name" value="Class V chitinase, putative"/>
    <property type="match status" value="1"/>
</dbReference>
<evidence type="ECO:0000256" key="1">
    <source>
        <dbReference type="ARBA" id="ARBA00012729"/>
    </source>
</evidence>
<organism evidence="4 5">
    <name type="scientific">Alectoria fallacina</name>
    <dbReference type="NCBI Taxonomy" id="1903189"/>
    <lineage>
        <taxon>Eukaryota</taxon>
        <taxon>Fungi</taxon>
        <taxon>Dikarya</taxon>
        <taxon>Ascomycota</taxon>
        <taxon>Pezizomycotina</taxon>
        <taxon>Lecanoromycetes</taxon>
        <taxon>OSLEUM clade</taxon>
        <taxon>Lecanoromycetidae</taxon>
        <taxon>Lecanorales</taxon>
        <taxon>Lecanorineae</taxon>
        <taxon>Parmeliaceae</taxon>
        <taxon>Alectoria</taxon>
    </lineage>
</organism>
<dbReference type="InterPro" id="IPR050314">
    <property type="entry name" value="Glycosyl_Hydrlase_18"/>
</dbReference>
<name>A0A8H3IGP7_9LECA</name>
<comment type="caution">
    <text evidence="4">The sequence shown here is derived from an EMBL/GenBank/DDBJ whole genome shotgun (WGS) entry which is preliminary data.</text>
</comment>
<dbReference type="GO" id="GO:0005975">
    <property type="term" value="P:carbohydrate metabolic process"/>
    <property type="evidence" value="ECO:0007669"/>
    <property type="project" value="InterPro"/>
</dbReference>
<keyword evidence="2" id="KW-0560">Oxidoreductase</keyword>
<dbReference type="Gene3D" id="3.20.20.80">
    <property type="entry name" value="Glycosidases"/>
    <property type="match status" value="1"/>
</dbReference>
<evidence type="ECO:0000313" key="4">
    <source>
        <dbReference type="EMBL" id="CAF9927397.1"/>
    </source>
</evidence>
<dbReference type="GO" id="GO:0008843">
    <property type="term" value="F:endochitinase activity"/>
    <property type="evidence" value="ECO:0007669"/>
    <property type="project" value="UniProtKB-EC"/>
</dbReference>
<sequence length="517" mass="57661">MAQMATTKYIMYLTGQHNVVPDKSLVSDITHVALAFMSPATFNQVEPSSWPLFTTVEIARSKFTDGTAIMVAIGGWGNTAGFDIAAATDTTRKLFAHNVKVMIDATGADGIDIDWEYPGGNGEDYKQIPNSEKAWEIEAYPLLLSEIRSALGPNKLISAAVPGLPRDMLAFTKTMIPAISASLDFFNVMTYDLMNRRDNVTKHHTGIAQSLTAINAYEERGIPTNKMNLGFAFYIKWYRTDPQGGCDINPVGCKTTLMEDPLTGVDLGRAGAFSWHEPVPAEVFASYKRAMAHGKYDSEGGGHYYWDPEENLWWSWDTPDVIAKKFPNIMEKKNLGGAFAWGLGEDANDFTHLKALTSEMKTFGKRYQGAELRTPSAPLSSSHYKDELHALSFRVRALRSPFHPPPKVSRHPNRHLRGTQIQRDRQKRGDFQLYSDPRGSPFNIGDELSAVHPVVRTDPVTGWKSVFAVGTHVQHVNDVTPLKSKALLEWFVKLIVNNHDLQVRHRWQNANDVAVLG</sequence>
<dbReference type="InterPro" id="IPR001223">
    <property type="entry name" value="Glyco_hydro18_cat"/>
</dbReference>
<dbReference type="PROSITE" id="PS51910">
    <property type="entry name" value="GH18_2"/>
    <property type="match status" value="1"/>
</dbReference>
<dbReference type="InterPro" id="IPR011583">
    <property type="entry name" value="Chitinase_II/V-like_cat"/>
</dbReference>
<keyword evidence="5" id="KW-1185">Reference proteome</keyword>
<dbReference type="InterPro" id="IPR003819">
    <property type="entry name" value="TauD/TfdA-like"/>
</dbReference>